<dbReference type="RefSeq" id="WP_139172780.1">
    <property type="nucleotide sequence ID" value="NZ_FNKQ01000002.1"/>
</dbReference>
<feature type="region of interest" description="Disordered" evidence="1">
    <location>
        <begin position="49"/>
        <end position="88"/>
    </location>
</feature>
<evidence type="ECO:0000256" key="1">
    <source>
        <dbReference type="SAM" id="MobiDB-lite"/>
    </source>
</evidence>
<organism evidence="2 3">
    <name type="scientific">Halopelagius longus</name>
    <dbReference type="NCBI Taxonomy" id="1236180"/>
    <lineage>
        <taxon>Archaea</taxon>
        <taxon>Methanobacteriati</taxon>
        <taxon>Methanobacteriota</taxon>
        <taxon>Stenosarchaea group</taxon>
        <taxon>Halobacteria</taxon>
        <taxon>Halobacteriales</taxon>
        <taxon>Haloferacaceae</taxon>
    </lineage>
</organism>
<proteinExistence type="predicted"/>
<dbReference type="AlphaFoldDB" id="A0A1H1AW22"/>
<dbReference type="Proteomes" id="UP000199289">
    <property type="component" value="Unassembled WGS sequence"/>
</dbReference>
<dbReference type="OrthoDB" id="351316at2157"/>
<reference evidence="3" key="1">
    <citation type="submission" date="2016-10" db="EMBL/GenBank/DDBJ databases">
        <authorList>
            <person name="Varghese N."/>
            <person name="Submissions S."/>
        </authorList>
    </citation>
    <scope>NUCLEOTIDE SEQUENCE [LARGE SCALE GENOMIC DNA]</scope>
    <source>
        <strain evidence="3">CGMCC 1.12397</strain>
    </source>
</reference>
<accession>A0A1H1AW22</accession>
<gene>
    <name evidence="2" type="ORF">SAMN05216278_1516</name>
</gene>
<protein>
    <submittedName>
        <fullName evidence="2">Uncharacterized protein</fullName>
    </submittedName>
</protein>
<sequence length="239" mass="26966">MSTTNTYRHDYEVGEQIGKTADGQPVVASSGDGSVDEAFIDATRPKHRYDEPEISGRTSQGWKRRPSETTFNANRKDAHGNPLPTTAMDGRDLKAQRKRMWMWQHGYYGDGGKKSAIKDKLSLTEALGDTLNLSDAIVRDAKRLVMKVDARAFNRLGNIKGNIDDDDNEEPNSAPIALALGCLAVAQNRMIETPEEYEVRIQVREFERHDGDKPLFKEIADRHDVDWYASMKQVKEQVN</sequence>
<dbReference type="EMBL" id="FNKQ01000002">
    <property type="protein sequence ID" value="SDQ43870.1"/>
    <property type="molecule type" value="Genomic_DNA"/>
</dbReference>
<name>A0A1H1AW22_9EURY</name>
<evidence type="ECO:0000313" key="2">
    <source>
        <dbReference type="EMBL" id="SDQ43870.1"/>
    </source>
</evidence>
<evidence type="ECO:0000313" key="3">
    <source>
        <dbReference type="Proteomes" id="UP000199289"/>
    </source>
</evidence>